<dbReference type="EMBL" id="CP001339">
    <property type="protein sequence ID" value="ACL73337.1"/>
    <property type="molecule type" value="Genomic_DNA"/>
</dbReference>
<sequence>MPVSFDAMMRYINSVGRKLARVVSRARGDMRTPWQRFLGRFELLLVDHGFIRALYSNRHQVAPGMYRSAQPSPAHVKQMADLGVKTIVNLRGEGDTGAYLLEAEACRRFGIELVNFSVSSKRAPPRETLLAAARMFQELNYPALMHCKSGADRAGLMSAVYLAMHERRDADEAAAQLRLRYGHLRIGRTGVLDEIFRQYRRDAAETPMDFSTWVEQVYDADKINLQYRSGRLGNLLVDRILRRE</sequence>
<dbReference type="STRING" id="396588.Tgr7_2257"/>
<dbReference type="InterPro" id="IPR000387">
    <property type="entry name" value="Tyr_Pase_dom"/>
</dbReference>
<dbReference type="Pfam" id="PF22741">
    <property type="entry name" value="PTP-NADK"/>
    <property type="match status" value="1"/>
</dbReference>
<evidence type="ECO:0000256" key="1">
    <source>
        <dbReference type="ARBA" id="ARBA00009580"/>
    </source>
</evidence>
<dbReference type="HOGENOM" id="CLU_086339_0_0_6"/>
<dbReference type="AlphaFoldDB" id="B8GUL7"/>
<reference evidence="3 4" key="1">
    <citation type="journal article" date="2011" name="Stand. Genomic Sci.">
        <title>Complete genome sequence of 'Thioalkalivibrio sulfidophilus' HL-EbGr7.</title>
        <authorList>
            <person name="Muyzer G."/>
            <person name="Sorokin D.Y."/>
            <person name="Mavromatis K."/>
            <person name="Lapidus A."/>
            <person name="Clum A."/>
            <person name="Ivanova N."/>
            <person name="Pati A."/>
            <person name="d'Haeseleer P."/>
            <person name="Woyke T."/>
            <person name="Kyrpides N.C."/>
        </authorList>
    </citation>
    <scope>NUCLEOTIDE SEQUENCE [LARGE SCALE GENOMIC DNA]</scope>
    <source>
        <strain evidence="3 4">HL-EbGR7</strain>
    </source>
</reference>
<comment type="similarity">
    <text evidence="1">Belongs to the protein-tyrosine phosphatase family.</text>
</comment>
<name>B8GUL7_THISH</name>
<organism evidence="3 4">
    <name type="scientific">Thioalkalivibrio sulfidiphilus (strain HL-EbGR7)</name>
    <dbReference type="NCBI Taxonomy" id="396588"/>
    <lineage>
        <taxon>Bacteria</taxon>
        <taxon>Pseudomonadati</taxon>
        <taxon>Pseudomonadota</taxon>
        <taxon>Gammaproteobacteria</taxon>
        <taxon>Chromatiales</taxon>
        <taxon>Ectothiorhodospiraceae</taxon>
        <taxon>Thioalkalivibrio</taxon>
    </lineage>
</organism>
<evidence type="ECO:0000313" key="3">
    <source>
        <dbReference type="EMBL" id="ACL73337.1"/>
    </source>
</evidence>
<dbReference type="PANTHER" id="PTHR31126">
    <property type="entry name" value="TYROSINE-PROTEIN PHOSPHATASE"/>
    <property type="match status" value="1"/>
</dbReference>
<dbReference type="GO" id="GO:0016791">
    <property type="term" value="F:phosphatase activity"/>
    <property type="evidence" value="ECO:0007669"/>
    <property type="project" value="TreeGrafter"/>
</dbReference>
<dbReference type="InterPro" id="IPR029021">
    <property type="entry name" value="Prot-tyrosine_phosphatase-like"/>
</dbReference>
<dbReference type="PROSITE" id="PS50056">
    <property type="entry name" value="TYR_PHOSPHATASE_2"/>
    <property type="match status" value="1"/>
</dbReference>
<dbReference type="KEGG" id="tgr:Tgr7_2257"/>
<dbReference type="SUPFAM" id="SSF52799">
    <property type="entry name" value="(Phosphotyrosine protein) phosphatases II"/>
    <property type="match status" value="1"/>
</dbReference>
<dbReference type="RefSeq" id="WP_012638813.1">
    <property type="nucleotide sequence ID" value="NC_011901.1"/>
</dbReference>
<dbReference type="InterPro" id="IPR055214">
    <property type="entry name" value="PTP-NADK"/>
</dbReference>
<evidence type="ECO:0000313" key="4">
    <source>
        <dbReference type="Proteomes" id="UP000002383"/>
    </source>
</evidence>
<accession>B8GUL7</accession>
<gene>
    <name evidence="3" type="ordered locus">Tgr7_2257</name>
</gene>
<proteinExistence type="inferred from homology"/>
<dbReference type="eggNOG" id="COG2365">
    <property type="taxonomic scope" value="Bacteria"/>
</dbReference>
<keyword evidence="4" id="KW-1185">Reference proteome</keyword>
<dbReference type="PANTHER" id="PTHR31126:SF1">
    <property type="entry name" value="TYROSINE SPECIFIC PROTEIN PHOSPHATASES DOMAIN-CONTAINING PROTEIN"/>
    <property type="match status" value="1"/>
</dbReference>
<dbReference type="Proteomes" id="UP000002383">
    <property type="component" value="Chromosome"/>
</dbReference>
<protein>
    <submittedName>
        <fullName evidence="3">Protein tyrosine/serine phosphatase</fullName>
    </submittedName>
</protein>
<dbReference type="Gene3D" id="3.90.190.10">
    <property type="entry name" value="Protein tyrosine phosphatase superfamily"/>
    <property type="match status" value="1"/>
</dbReference>
<evidence type="ECO:0000259" key="2">
    <source>
        <dbReference type="PROSITE" id="PS50056"/>
    </source>
</evidence>
<feature type="domain" description="Tyrosine specific protein phosphatases" evidence="2">
    <location>
        <begin position="127"/>
        <end position="178"/>
    </location>
</feature>